<feature type="region of interest" description="Disordered" evidence="1">
    <location>
        <begin position="594"/>
        <end position="618"/>
    </location>
</feature>
<gene>
    <name evidence="3" type="ORF">VitviT2T_010729</name>
</gene>
<dbReference type="PANTHER" id="PTHR46740:SF2">
    <property type="entry name" value="PROTEIN DYAD"/>
    <property type="match status" value="1"/>
</dbReference>
<organism evidence="3 4">
    <name type="scientific">Vitis vinifera</name>
    <name type="common">Grape</name>
    <dbReference type="NCBI Taxonomy" id="29760"/>
    <lineage>
        <taxon>Eukaryota</taxon>
        <taxon>Viridiplantae</taxon>
        <taxon>Streptophyta</taxon>
        <taxon>Embryophyta</taxon>
        <taxon>Tracheophyta</taxon>
        <taxon>Spermatophyta</taxon>
        <taxon>Magnoliopsida</taxon>
        <taxon>eudicotyledons</taxon>
        <taxon>Gunneridae</taxon>
        <taxon>Pentapetalae</taxon>
        <taxon>rosids</taxon>
        <taxon>Vitales</taxon>
        <taxon>Vitaceae</taxon>
        <taxon>Viteae</taxon>
        <taxon>Vitis</taxon>
    </lineage>
</organism>
<dbReference type="Proteomes" id="UP001227230">
    <property type="component" value="Chromosome 7"/>
</dbReference>
<feature type="compositionally biased region" description="Low complexity" evidence="1">
    <location>
        <begin position="594"/>
        <end position="603"/>
    </location>
</feature>
<feature type="compositionally biased region" description="Basic and acidic residues" evidence="1">
    <location>
        <begin position="512"/>
        <end position="550"/>
    </location>
</feature>
<feature type="compositionally biased region" description="Basic and acidic residues" evidence="1">
    <location>
        <begin position="226"/>
        <end position="237"/>
    </location>
</feature>
<feature type="domain" description="PTC1-like winged helix-turn-helix" evidence="2">
    <location>
        <begin position="274"/>
        <end position="356"/>
    </location>
</feature>
<protein>
    <recommendedName>
        <fullName evidence="2">PTC1-like winged helix-turn-helix domain-containing protein</fullName>
    </recommendedName>
</protein>
<feature type="region of interest" description="Disordered" evidence="1">
    <location>
        <begin position="700"/>
        <end position="731"/>
    </location>
</feature>
<sequence length="757" mass="84624">MTLRSTETTEMMEIERQQKSLEVVEAQQSPSLARHVLRSSTSNEEMEEVGSFYEIDHSRLPPDSPSQLYPCRVVMVSEKTEHNVSVRFPSRLSIREHFRDKASGEVNGKMYPALDERWEMGLNIAGQVLPRQIPTEEFSEQRNLPSFWSVQQLETEKISIPASDGELGDLTSKKGKCWSELKCEGLVKWGMRRKVRFISRYFEDNSEHLTSEVKEEEKGDEEETEEAAKFDMPETRGSRKRKRHTFNRTQKAKREKQQRSSGYTGRILKNSKDRWSAERYKVAEENMLKILKAKGAVFGNPILRPELRQEARKKIGDTGLLDHLLKHMAGKVAPGGAERFRRRHNADGAMEYWLENADLVSIRREAGVQDPYWTPPLGWKPGDSPTQDPVCAKELKRLKQEMAQMKRVMDELVSKKRHEEGWVTAGKDSSIMHDENLVVRHGDSLHSLKKMYQDLVKMKAKIDEQLSKISCSLKGMEEEMGELTSTVEEPEKKSESQGMAMGSAVSVAGSGEKAEGERMKRKGEKEKGVADPRAGDEEGKNVGGGKSEEKAAKIQRLKSGFRLCKPQGTFLWPSSMAVSPQVVVQVEDLLALPTPPSVSSSTSPPLPLPPPPPLPLSQPISPVKPLAEKRHVNATPHHTTTLINLNEPPSVTASTNNGSGGTSASASGFYQPNHTPTITDVLPRGKIGKDVVNPWEDLAGPESKNFTGYSHQWQQRRGYSNSNTSTSTSTSNTCLAMGMGTWLALSSPNSMDNSHRN</sequence>
<evidence type="ECO:0000313" key="3">
    <source>
        <dbReference type="EMBL" id="WJZ91680.1"/>
    </source>
</evidence>
<dbReference type="InterPro" id="IPR059080">
    <property type="entry name" value="WHD_PTC1"/>
</dbReference>
<proteinExistence type="predicted"/>
<feature type="compositionally biased region" description="Pro residues" evidence="1">
    <location>
        <begin position="604"/>
        <end position="616"/>
    </location>
</feature>
<feature type="region of interest" description="Disordered" evidence="1">
    <location>
        <begin position="640"/>
        <end position="682"/>
    </location>
</feature>
<feature type="region of interest" description="Disordered" evidence="1">
    <location>
        <begin position="1"/>
        <end position="20"/>
    </location>
</feature>
<reference evidence="3 4" key="1">
    <citation type="journal article" date="2023" name="Hortic Res">
        <title>The complete reference genome for grapevine (Vitis vinifera L.) genetics and breeding.</title>
        <authorList>
            <person name="Shi X."/>
            <person name="Cao S."/>
            <person name="Wang X."/>
            <person name="Huang S."/>
            <person name="Wang Y."/>
            <person name="Liu Z."/>
            <person name="Liu W."/>
            <person name="Leng X."/>
            <person name="Peng Y."/>
            <person name="Wang N."/>
            <person name="Wang Y."/>
            <person name="Ma Z."/>
            <person name="Xu X."/>
            <person name="Zhang F."/>
            <person name="Xue H."/>
            <person name="Zhong H."/>
            <person name="Wang Y."/>
            <person name="Zhang K."/>
            <person name="Velt A."/>
            <person name="Avia K."/>
            <person name="Holtgrawe D."/>
            <person name="Grimplet J."/>
            <person name="Matus J.T."/>
            <person name="Ware D."/>
            <person name="Wu X."/>
            <person name="Wang H."/>
            <person name="Liu C."/>
            <person name="Fang Y."/>
            <person name="Rustenholz C."/>
            <person name="Cheng Z."/>
            <person name="Xiao H."/>
            <person name="Zhou Y."/>
        </authorList>
    </citation>
    <scope>NUCLEOTIDE SEQUENCE [LARGE SCALE GENOMIC DNA]</scope>
    <source>
        <strain evidence="4">cv. Pinot noir / PN40024</strain>
        <tissue evidence="3">Leaf</tissue>
    </source>
</reference>
<feature type="compositionally biased region" description="Basic residues" evidence="1">
    <location>
        <begin position="238"/>
        <end position="256"/>
    </location>
</feature>
<feature type="compositionally biased region" description="Basic and acidic residues" evidence="1">
    <location>
        <begin position="208"/>
        <end position="217"/>
    </location>
</feature>
<evidence type="ECO:0000313" key="4">
    <source>
        <dbReference type="Proteomes" id="UP001227230"/>
    </source>
</evidence>
<name>A0ABY9C8M7_VITVI</name>
<feature type="compositionally biased region" description="Polar residues" evidence="1">
    <location>
        <begin position="704"/>
        <end position="719"/>
    </location>
</feature>
<evidence type="ECO:0000259" key="2">
    <source>
        <dbReference type="Pfam" id="PF25874"/>
    </source>
</evidence>
<keyword evidence="4" id="KW-1185">Reference proteome</keyword>
<accession>A0ABY9C8M7</accession>
<feature type="region of interest" description="Disordered" evidence="1">
    <location>
        <begin position="208"/>
        <end position="266"/>
    </location>
</feature>
<feature type="region of interest" description="Disordered" evidence="1">
    <location>
        <begin position="479"/>
        <end position="550"/>
    </location>
</feature>
<dbReference type="InterPro" id="IPR044221">
    <property type="entry name" value="DYAD/AMEIOTIC1"/>
</dbReference>
<feature type="compositionally biased region" description="Low complexity" evidence="1">
    <location>
        <begin position="720"/>
        <end position="731"/>
    </location>
</feature>
<feature type="compositionally biased region" description="Low complexity" evidence="1">
    <location>
        <begin position="652"/>
        <end position="668"/>
    </location>
</feature>
<feature type="compositionally biased region" description="Polar residues" evidence="1">
    <location>
        <begin position="640"/>
        <end position="651"/>
    </location>
</feature>
<dbReference type="Pfam" id="PF25874">
    <property type="entry name" value="WHD_plant_repro"/>
    <property type="match status" value="1"/>
</dbReference>
<dbReference type="PANTHER" id="PTHR46740">
    <property type="entry name" value="PROTEIN DYAD"/>
    <property type="match status" value="1"/>
</dbReference>
<evidence type="ECO:0000256" key="1">
    <source>
        <dbReference type="SAM" id="MobiDB-lite"/>
    </source>
</evidence>
<dbReference type="EMBL" id="CP126654">
    <property type="protein sequence ID" value="WJZ91680.1"/>
    <property type="molecule type" value="Genomic_DNA"/>
</dbReference>